<dbReference type="OrthoDB" id="9760715at2"/>
<dbReference type="FunFam" id="3.40.50.300:FF:000533">
    <property type="entry name" value="Helicase, Snf2 family"/>
    <property type="match status" value="1"/>
</dbReference>
<evidence type="ECO:0000259" key="4">
    <source>
        <dbReference type="PROSITE" id="PS51192"/>
    </source>
</evidence>
<dbReference type="Gene3D" id="3.40.50.300">
    <property type="entry name" value="P-loop containing nucleotide triphosphate hydrolases"/>
    <property type="match status" value="1"/>
</dbReference>
<feature type="domain" description="SWIM-type" evidence="3">
    <location>
        <begin position="67"/>
        <end position="105"/>
    </location>
</feature>
<dbReference type="AlphaFoldDB" id="A0A562J892"/>
<evidence type="ECO:0000256" key="2">
    <source>
        <dbReference type="PROSITE-ProRule" id="PRU00325"/>
    </source>
</evidence>
<evidence type="ECO:0000259" key="3">
    <source>
        <dbReference type="PROSITE" id="PS50966"/>
    </source>
</evidence>
<dbReference type="PROSITE" id="PS50966">
    <property type="entry name" value="ZF_SWIM"/>
    <property type="match status" value="1"/>
</dbReference>
<name>A0A562J892_9FIRM</name>
<dbReference type="InterPro" id="IPR014001">
    <property type="entry name" value="Helicase_ATP-bd"/>
</dbReference>
<evidence type="ECO:0000313" key="6">
    <source>
        <dbReference type="EMBL" id="TWH79432.1"/>
    </source>
</evidence>
<keyword evidence="2" id="KW-0863">Zinc-finger</keyword>
<keyword evidence="7" id="KW-1185">Reference proteome</keyword>
<keyword evidence="1" id="KW-0378">Hydrolase</keyword>
<dbReference type="GO" id="GO:0008270">
    <property type="term" value="F:zinc ion binding"/>
    <property type="evidence" value="ECO:0007669"/>
    <property type="project" value="UniProtKB-KW"/>
</dbReference>
<protein>
    <submittedName>
        <fullName evidence="6">SNF2 family DNA or RNA helicase</fullName>
    </submittedName>
</protein>
<keyword evidence="6" id="KW-0547">Nucleotide-binding</keyword>
<accession>A0A562J892</accession>
<dbReference type="SMART" id="SM00490">
    <property type="entry name" value="HELICc"/>
    <property type="match status" value="1"/>
</dbReference>
<keyword evidence="6" id="KW-0067">ATP-binding</keyword>
<evidence type="ECO:0000259" key="5">
    <source>
        <dbReference type="PROSITE" id="PS51194"/>
    </source>
</evidence>
<feature type="domain" description="Helicase C-terminal" evidence="5">
    <location>
        <begin position="930"/>
        <end position="1083"/>
    </location>
</feature>
<dbReference type="RefSeq" id="WP_145083848.1">
    <property type="nucleotide sequence ID" value="NZ_VLKH01000006.1"/>
</dbReference>
<feature type="domain" description="Helicase ATP-binding" evidence="4">
    <location>
        <begin position="648"/>
        <end position="808"/>
    </location>
</feature>
<dbReference type="InterPro" id="IPR001650">
    <property type="entry name" value="Helicase_C-like"/>
</dbReference>
<dbReference type="PROSITE" id="PS51192">
    <property type="entry name" value="HELICASE_ATP_BIND_1"/>
    <property type="match status" value="1"/>
</dbReference>
<comment type="caution">
    <text evidence="6">The sequence shown here is derived from an EMBL/GenBank/DDBJ whole genome shotgun (WGS) entry which is preliminary data.</text>
</comment>
<dbReference type="PROSITE" id="PS51194">
    <property type="entry name" value="HELICASE_CTER"/>
    <property type="match status" value="1"/>
</dbReference>
<evidence type="ECO:0000256" key="1">
    <source>
        <dbReference type="ARBA" id="ARBA00022801"/>
    </source>
</evidence>
<organism evidence="6 7">
    <name type="scientific">Sedimentibacter saalensis</name>
    <dbReference type="NCBI Taxonomy" id="130788"/>
    <lineage>
        <taxon>Bacteria</taxon>
        <taxon>Bacillati</taxon>
        <taxon>Bacillota</taxon>
        <taxon>Tissierellia</taxon>
        <taxon>Sedimentibacter</taxon>
    </lineage>
</organism>
<dbReference type="InterPro" id="IPR038718">
    <property type="entry name" value="SNF2-like_sf"/>
</dbReference>
<dbReference type="CDD" id="cd18012">
    <property type="entry name" value="DEXQc_arch_SWI2_SNF2"/>
    <property type="match status" value="1"/>
</dbReference>
<keyword evidence="2" id="KW-0479">Metal-binding</keyword>
<dbReference type="Pfam" id="PF00271">
    <property type="entry name" value="Helicase_C"/>
    <property type="match status" value="1"/>
</dbReference>
<dbReference type="Gene3D" id="3.40.50.10810">
    <property type="entry name" value="Tandem AAA-ATPase domain"/>
    <property type="match status" value="1"/>
</dbReference>
<dbReference type="GO" id="GO:0016787">
    <property type="term" value="F:hydrolase activity"/>
    <property type="evidence" value="ECO:0007669"/>
    <property type="project" value="UniProtKB-KW"/>
</dbReference>
<dbReference type="InterPro" id="IPR000330">
    <property type="entry name" value="SNF2_N"/>
</dbReference>
<reference evidence="6 7" key="1">
    <citation type="submission" date="2019-07" db="EMBL/GenBank/DDBJ databases">
        <title>Genomic Encyclopedia of Type Strains, Phase I: the one thousand microbial genomes (KMG-I) project.</title>
        <authorList>
            <person name="Kyrpides N."/>
        </authorList>
    </citation>
    <scope>NUCLEOTIDE SEQUENCE [LARGE SCALE GENOMIC DNA]</scope>
    <source>
        <strain evidence="6 7">DSM 13558</strain>
    </source>
</reference>
<keyword evidence="2" id="KW-0862">Zinc</keyword>
<evidence type="ECO:0000313" key="7">
    <source>
        <dbReference type="Proteomes" id="UP000315343"/>
    </source>
</evidence>
<dbReference type="InterPro" id="IPR049730">
    <property type="entry name" value="SNF2/RAD54-like_C"/>
</dbReference>
<dbReference type="InterPro" id="IPR007527">
    <property type="entry name" value="Znf_SWIM"/>
</dbReference>
<dbReference type="FunFam" id="3.40.50.10810:FF:000054">
    <property type="entry name" value="Helicase, Snf2 family"/>
    <property type="match status" value="1"/>
</dbReference>
<dbReference type="Pfam" id="PF00176">
    <property type="entry name" value="SNF2-rel_dom"/>
    <property type="match status" value="1"/>
</dbReference>
<dbReference type="Pfam" id="PF08455">
    <property type="entry name" value="SNF2_assoc"/>
    <property type="match status" value="1"/>
</dbReference>
<gene>
    <name evidence="6" type="ORF">LY60_02410</name>
</gene>
<keyword evidence="6" id="KW-0347">Helicase</keyword>
<dbReference type="SMART" id="SM00487">
    <property type="entry name" value="DEXDc"/>
    <property type="match status" value="1"/>
</dbReference>
<dbReference type="Proteomes" id="UP000315343">
    <property type="component" value="Unassembled WGS sequence"/>
</dbReference>
<dbReference type="PANTHER" id="PTHR10799">
    <property type="entry name" value="SNF2/RAD54 HELICASE FAMILY"/>
    <property type="match status" value="1"/>
</dbReference>
<dbReference type="CDD" id="cd18793">
    <property type="entry name" value="SF2_C_SNF"/>
    <property type="match status" value="1"/>
</dbReference>
<dbReference type="InterPro" id="IPR027417">
    <property type="entry name" value="P-loop_NTPase"/>
</dbReference>
<proteinExistence type="predicted"/>
<dbReference type="GO" id="GO:0004386">
    <property type="term" value="F:helicase activity"/>
    <property type="evidence" value="ECO:0007669"/>
    <property type="project" value="UniProtKB-KW"/>
</dbReference>
<dbReference type="SUPFAM" id="SSF52540">
    <property type="entry name" value="P-loop containing nucleoside triphosphate hydrolases"/>
    <property type="match status" value="2"/>
</dbReference>
<sequence length="1097" mass="126112">MEKINFNLDDIKNCSVNESSFKKGAAYYRENHVGKFSSERVYNQETVGFYLKYTTRVRGTGTSSYETSVSIDNEGDIADFACNCVAFKENRGACKHIAAAMMKIYYSYDLKTVPSRNVVFKENQNQSPVRNYPLEDLIKVYENKIKESVKIEQKEGTVSLTPIINITGKDEIGIEFTIGDKRQYVVKDAYELASCIKHSTLISYGKKLEFNHELSGFEKESIPLALFLRDEAETYTQVVAKTASAYSAYTTSGRAFKIFPYSFDSFFDLFENNTVECHGYKYEFKEITFVNKDPEAVFYISEDPLTGQYNLTTNLYISFITNSKDFTYVIVEDKLYRCSREFAAEVLPAVNKIMMQPLKTIVLDKDHMGKFCSAVLPQISKHANVKTDIESTEKLNIMPLTASIYLDCNSQGFIYAGVVFNYGDVDVNPFRKSPKDNTIVRNLLEETKILVAIENAGFDKTTAKYTMTDEDKIYEFITSGVNNLTALCEVNISDDFKKINIRYPKSMSMGVKLVSNLIELDIEKLEFDPSELKDILSSYKKRKKYFRFKDGSFLNLENEYFSTVEKLVEDLNITNHELETGHIEIPKYRSLYLDSLLKNNSWVTAEKTQNFKEMIHSINESDDADFELPDNLKPIMRKYQLTGFKWLKSLSRYSLGGILADDMGLGKTLQVISLLLSEKEHAKKPSIVICPTSLVYNWKSETEKFSPEISTLIIAGNAEQRLELIKNISNYDLVFTSYDLIKRDIESYADVEFNYCILDEAQYIKNSTTQNAKAVKLLKSDVRFALTGTPIENSLADLWSIFDFIMPGFLLSYKKFKDKYEVSIVKDMDQDVLNRLHRQIQPFILRRLKKDVLKELPDKIETLVYTHMESTQRKLYEAELIKLNLQFKNEIEENGFERSQIKILSMLTRLRQLCCDPSLYYENYRGGSAKLDLCMEIIKNSMENGHKILIFSQFTTMLSIIENHLRVNFIDYYMLTGATKSMDRLEMANKFNHDKTPVFLISLKAGGTGLNLTGADVVIHFDPWWNISAQNQATDRTHRIGQNNKVQVFKLIAKDTIEEKIEKLQQNKNDLADSVIKKGEILINSLSKEEIDSLFQV</sequence>
<dbReference type="InterPro" id="IPR013663">
    <property type="entry name" value="Helicase_SWF/SNF/SWI_bac"/>
</dbReference>
<dbReference type="GO" id="GO:0005524">
    <property type="term" value="F:ATP binding"/>
    <property type="evidence" value="ECO:0007669"/>
    <property type="project" value="InterPro"/>
</dbReference>
<dbReference type="EMBL" id="VLKH01000006">
    <property type="protein sequence ID" value="TWH79432.1"/>
    <property type="molecule type" value="Genomic_DNA"/>
</dbReference>